<organism evidence="4 5">
    <name type="scientific">Pendulispora albinea</name>
    <dbReference type="NCBI Taxonomy" id="2741071"/>
    <lineage>
        <taxon>Bacteria</taxon>
        <taxon>Pseudomonadati</taxon>
        <taxon>Myxococcota</taxon>
        <taxon>Myxococcia</taxon>
        <taxon>Myxococcales</taxon>
        <taxon>Sorangiineae</taxon>
        <taxon>Pendulisporaceae</taxon>
        <taxon>Pendulispora</taxon>
    </lineage>
</organism>
<evidence type="ECO:0000256" key="1">
    <source>
        <dbReference type="ARBA" id="ARBA00004196"/>
    </source>
</evidence>
<feature type="domain" description="Periplasmic binding protein" evidence="3">
    <location>
        <begin position="1"/>
        <end position="242"/>
    </location>
</feature>
<dbReference type="Gene3D" id="3.40.50.2300">
    <property type="match status" value="2"/>
</dbReference>
<dbReference type="CDD" id="cd20001">
    <property type="entry name" value="PBP1_LsrB_Quorum_Sensing-like"/>
    <property type="match status" value="1"/>
</dbReference>
<evidence type="ECO:0000259" key="3">
    <source>
        <dbReference type="Pfam" id="PF13407"/>
    </source>
</evidence>
<proteinExistence type="inferred from homology"/>
<evidence type="ECO:0000313" key="4">
    <source>
        <dbReference type="EMBL" id="WXB16177.1"/>
    </source>
</evidence>
<name>A0ABZ2LZ72_9BACT</name>
<comment type="similarity">
    <text evidence="2">Belongs to the bacterial solute-binding protein 2 family.</text>
</comment>
<dbReference type="Pfam" id="PF13407">
    <property type="entry name" value="Peripla_BP_4"/>
    <property type="match status" value="1"/>
</dbReference>
<dbReference type="InterPro" id="IPR025997">
    <property type="entry name" value="SBP_2_dom"/>
</dbReference>
<dbReference type="Proteomes" id="UP001370348">
    <property type="component" value="Chromosome"/>
</dbReference>
<protein>
    <submittedName>
        <fullName evidence="4">Autoinducer 2 ABC transporter substrate-binding protein</fullName>
    </submittedName>
</protein>
<dbReference type="PANTHER" id="PTHR30036:SF7">
    <property type="entry name" value="ABC TRANSPORTER PERIPLASMIC-BINDING PROTEIN YPHF"/>
    <property type="match status" value="1"/>
</dbReference>
<dbReference type="InterPro" id="IPR050555">
    <property type="entry name" value="Bact_Solute-Bind_Prot2"/>
</dbReference>
<gene>
    <name evidence="4" type="ORF">LZC94_02630</name>
</gene>
<accession>A0ABZ2LZ72</accession>
<dbReference type="SUPFAM" id="SSF53822">
    <property type="entry name" value="Periplasmic binding protein-like I"/>
    <property type="match status" value="1"/>
</dbReference>
<dbReference type="EMBL" id="CP089984">
    <property type="protein sequence ID" value="WXB16177.1"/>
    <property type="molecule type" value="Genomic_DNA"/>
</dbReference>
<sequence>MQTGITEFGKESGVDATQVGPAEASAEQQVKMIQDVMAQRPKAITVVPNSPEALEGVLKQAIDAGIVVVTHEAATQKNTTIDIEAFDNAAYGAKIMDSLGTCMGGSGKYAAFVGAVTAKSHMEWVAGALAEAKSKFPQITRVGDPLESKEKADTAYEKTKELLQKYPDLKGIEGSASVDVAGVGRAIQELGLQDKVCVMGTSIPSVAGQYLKDGSVDKIFFWDPAVAGKAMMKVAKLLVEGKPVGAGLDLQLPGYESIQPDPSHPKSFHGAAWIEVDKSNAANYPF</sequence>
<reference evidence="4 5" key="1">
    <citation type="submission" date="2021-12" db="EMBL/GenBank/DDBJ databases">
        <title>Discovery of the Pendulisporaceae a myxobacterial family with distinct sporulation behavior and unique specialized metabolism.</title>
        <authorList>
            <person name="Garcia R."/>
            <person name="Popoff A."/>
            <person name="Bader C.D."/>
            <person name="Loehr J."/>
            <person name="Walesch S."/>
            <person name="Walt C."/>
            <person name="Boldt J."/>
            <person name="Bunk B."/>
            <person name="Haeckl F.J.F.P.J."/>
            <person name="Gunesch A.P."/>
            <person name="Birkelbach J."/>
            <person name="Nuebel U."/>
            <person name="Pietschmann T."/>
            <person name="Bach T."/>
            <person name="Mueller R."/>
        </authorList>
    </citation>
    <scope>NUCLEOTIDE SEQUENCE [LARGE SCALE GENOMIC DNA]</scope>
    <source>
        <strain evidence="4 5">MSr11954</strain>
    </source>
</reference>
<evidence type="ECO:0000256" key="2">
    <source>
        <dbReference type="ARBA" id="ARBA00007639"/>
    </source>
</evidence>
<dbReference type="InterPro" id="IPR028082">
    <property type="entry name" value="Peripla_BP_I"/>
</dbReference>
<evidence type="ECO:0000313" key="5">
    <source>
        <dbReference type="Proteomes" id="UP001370348"/>
    </source>
</evidence>
<comment type="subcellular location">
    <subcellularLocation>
        <location evidence="1">Cell envelope</location>
    </subcellularLocation>
</comment>
<keyword evidence="5" id="KW-1185">Reference proteome</keyword>
<dbReference type="PANTHER" id="PTHR30036">
    <property type="entry name" value="D-XYLOSE-BINDING PERIPLASMIC PROTEIN"/>
    <property type="match status" value="1"/>
</dbReference>